<organism evidence="1 2">
    <name type="scientific">Aquamicrobium soli</name>
    <dbReference type="NCBI Taxonomy" id="1811518"/>
    <lineage>
        <taxon>Bacteria</taxon>
        <taxon>Pseudomonadati</taxon>
        <taxon>Pseudomonadota</taxon>
        <taxon>Alphaproteobacteria</taxon>
        <taxon>Hyphomicrobiales</taxon>
        <taxon>Phyllobacteriaceae</taxon>
        <taxon>Aquamicrobium</taxon>
    </lineage>
</organism>
<sequence length="85" mass="9606">MLAVLAEWVWLDPPNGNRVLITDSWTNDAYRLPEIQPADRLPDSGFSAEATTWVAAQNEFVKIAFDESGGVRSRRTYDARRLRPG</sequence>
<comment type="caution">
    <text evidence="1">The sequence shown here is derived from an EMBL/GenBank/DDBJ whole genome shotgun (WGS) entry which is preliminary data.</text>
</comment>
<keyword evidence="2" id="KW-1185">Reference proteome</keyword>
<proteinExistence type="predicted"/>
<name>A0ABV7K6Z4_9HYPH</name>
<dbReference type="EMBL" id="JBHRTK010000001">
    <property type="protein sequence ID" value="MFC3204764.1"/>
    <property type="molecule type" value="Genomic_DNA"/>
</dbReference>
<dbReference type="Proteomes" id="UP001595583">
    <property type="component" value="Unassembled WGS sequence"/>
</dbReference>
<reference evidence="2" key="1">
    <citation type="journal article" date="2019" name="Int. J. Syst. Evol. Microbiol.">
        <title>The Global Catalogue of Microorganisms (GCM) 10K type strain sequencing project: providing services to taxonomists for standard genome sequencing and annotation.</title>
        <authorList>
            <consortium name="The Broad Institute Genomics Platform"/>
            <consortium name="The Broad Institute Genome Sequencing Center for Infectious Disease"/>
            <person name="Wu L."/>
            <person name="Ma J."/>
        </authorList>
    </citation>
    <scope>NUCLEOTIDE SEQUENCE [LARGE SCALE GENOMIC DNA]</scope>
    <source>
        <strain evidence="2">KCTC 52165</strain>
    </source>
</reference>
<protein>
    <submittedName>
        <fullName evidence="1">Uncharacterized protein</fullName>
    </submittedName>
</protein>
<evidence type="ECO:0000313" key="2">
    <source>
        <dbReference type="Proteomes" id="UP001595583"/>
    </source>
</evidence>
<gene>
    <name evidence="1" type="ORF">ACFOHJ_00890</name>
</gene>
<dbReference type="RefSeq" id="WP_378217539.1">
    <property type="nucleotide sequence ID" value="NZ_JBHRTK010000001.1"/>
</dbReference>
<evidence type="ECO:0000313" key="1">
    <source>
        <dbReference type="EMBL" id="MFC3204764.1"/>
    </source>
</evidence>
<accession>A0ABV7K6Z4</accession>